<sequence length="185" mass="21411">IYESHYLLKIHNKKKKRHKLPILLVINLFLLITFGDVVKGDNIINKKKDIWKSRFTVGKGTPKKNEDFNDKNKDKDNKKDKDDFLTSGNNKDDMNDARSIMLLREIYEKDNQLSIINRKKKKYKTATFTLGTLITIIALRALADLAVNGIAKIFKKEQSLLSGLIFDKWGFDSLKKKNLLVESLE</sequence>
<keyword evidence="4" id="KW-1185">Reference proteome</keyword>
<feature type="non-terminal residue" evidence="3">
    <location>
        <position position="1"/>
    </location>
</feature>
<feature type="compositionally biased region" description="Basic and acidic residues" evidence="1">
    <location>
        <begin position="63"/>
        <end position="90"/>
    </location>
</feature>
<dbReference type="KEGG" id="pcy:PCYB_051150"/>
<dbReference type="AlphaFoldDB" id="K6V7K9"/>
<feature type="transmembrane region" description="Helical" evidence="2">
    <location>
        <begin position="125"/>
        <end position="143"/>
    </location>
</feature>
<dbReference type="VEuPathDB" id="PlasmoDB:PCYB_051150"/>
<keyword evidence="2" id="KW-0812">Transmembrane</keyword>
<protein>
    <submittedName>
        <fullName evidence="3">Uncharacterized protein</fullName>
    </submittedName>
</protein>
<evidence type="ECO:0000256" key="2">
    <source>
        <dbReference type="SAM" id="Phobius"/>
    </source>
</evidence>
<accession>K6V7K9</accession>
<keyword evidence="2" id="KW-1133">Transmembrane helix</keyword>
<dbReference type="OrthoDB" id="387227at2759"/>
<proteinExistence type="predicted"/>
<dbReference type="OMA" id="DIWKSRF"/>
<gene>
    <name evidence="3" type="ORF">PCYB_051150</name>
</gene>
<reference evidence="3 4" key="1">
    <citation type="journal article" date="2012" name="Nat. Genet.">
        <title>Plasmodium cynomolgi genome sequences provide insight into Plasmodium vivax and the monkey malaria clade.</title>
        <authorList>
            <person name="Tachibana S."/>
            <person name="Sullivan S.A."/>
            <person name="Kawai S."/>
            <person name="Nakamura S."/>
            <person name="Kim H.R."/>
            <person name="Goto N."/>
            <person name="Arisue N."/>
            <person name="Palacpac N.M.Q."/>
            <person name="Honma H."/>
            <person name="Yagi M."/>
            <person name="Tougan T."/>
            <person name="Katakai Y."/>
            <person name="Kaneko O."/>
            <person name="Mita T."/>
            <person name="Kita K."/>
            <person name="Yasutomi Y."/>
            <person name="Sutton P.L."/>
            <person name="Shakhbatyan R."/>
            <person name="Horii T."/>
            <person name="Yasunaga T."/>
            <person name="Barnwell J.W."/>
            <person name="Escalante A.A."/>
            <person name="Carlton J.M."/>
            <person name="Tanabe K."/>
        </authorList>
    </citation>
    <scope>NUCLEOTIDE SEQUENCE [LARGE SCALE GENOMIC DNA]</scope>
    <source>
        <strain evidence="3 4">B</strain>
    </source>
</reference>
<feature type="transmembrane region" description="Helical" evidence="2">
    <location>
        <begin position="20"/>
        <end position="38"/>
    </location>
</feature>
<evidence type="ECO:0000256" key="1">
    <source>
        <dbReference type="SAM" id="MobiDB-lite"/>
    </source>
</evidence>
<dbReference type="Pfam" id="PF06589">
    <property type="entry name" value="CRA"/>
    <property type="match status" value="1"/>
</dbReference>
<feature type="region of interest" description="Disordered" evidence="1">
    <location>
        <begin position="62"/>
        <end position="90"/>
    </location>
</feature>
<dbReference type="RefSeq" id="XP_004221044.1">
    <property type="nucleotide sequence ID" value="XM_004220996.1"/>
</dbReference>
<keyword evidence="2" id="KW-0472">Membrane</keyword>
<organism evidence="3 4">
    <name type="scientific">Plasmodium cynomolgi (strain B)</name>
    <dbReference type="NCBI Taxonomy" id="1120755"/>
    <lineage>
        <taxon>Eukaryota</taxon>
        <taxon>Sar</taxon>
        <taxon>Alveolata</taxon>
        <taxon>Apicomplexa</taxon>
        <taxon>Aconoidasida</taxon>
        <taxon>Haemosporida</taxon>
        <taxon>Plasmodiidae</taxon>
        <taxon>Plasmodium</taxon>
        <taxon>Plasmodium (Plasmodium)</taxon>
    </lineage>
</organism>
<evidence type="ECO:0000313" key="4">
    <source>
        <dbReference type="Proteomes" id="UP000006319"/>
    </source>
</evidence>
<feature type="non-terminal residue" evidence="3">
    <location>
        <position position="185"/>
    </location>
</feature>
<evidence type="ECO:0000313" key="3">
    <source>
        <dbReference type="EMBL" id="GAB65097.1"/>
    </source>
</evidence>
<dbReference type="eggNOG" id="ENOG502QY2G">
    <property type="taxonomic scope" value="Eukaryota"/>
</dbReference>
<name>K6V7K9_PLACD</name>
<dbReference type="GeneID" id="14691483"/>
<dbReference type="Proteomes" id="UP000006319">
    <property type="component" value="Chromosome 5"/>
</dbReference>
<dbReference type="EMBL" id="DF157097">
    <property type="protein sequence ID" value="GAB65097.1"/>
    <property type="molecule type" value="Genomic_DNA"/>
</dbReference>